<sequence length="196" mass="22273">MFAVLFMLLSFYLAIKVSLTEAYRRLSKVREAWKRLVKQQKIEAMPKRESSGATRRTGAINGMVAFQSAEPRKYTKKELSLPFMDTGNWFQNEKEHLARSATNVHDSFRAPGENTVNMLKVPTQNRNSSIFSRLFYQVSLILCRNSSVCYTDVSEKVLSSERVKTAIKTSVMEDLKGQDTVDSGIIAAQLVHKQRA</sequence>
<keyword evidence="3" id="KW-1185">Reference proteome</keyword>
<feature type="signal peptide" evidence="1">
    <location>
        <begin position="1"/>
        <end position="22"/>
    </location>
</feature>
<evidence type="ECO:0000313" key="3">
    <source>
        <dbReference type="Proteomes" id="UP000054359"/>
    </source>
</evidence>
<evidence type="ECO:0000256" key="1">
    <source>
        <dbReference type="SAM" id="SignalP"/>
    </source>
</evidence>
<keyword evidence="1" id="KW-0732">Signal</keyword>
<reference evidence="2 3" key="1">
    <citation type="submission" date="2013-11" db="EMBL/GenBank/DDBJ databases">
        <title>Genome sequencing of Stegodyphus mimosarum.</title>
        <authorList>
            <person name="Bechsgaard J."/>
        </authorList>
    </citation>
    <scope>NUCLEOTIDE SEQUENCE [LARGE SCALE GENOMIC DNA]</scope>
</reference>
<proteinExistence type="predicted"/>
<dbReference type="EMBL" id="KK119718">
    <property type="protein sequence ID" value="KFM76523.1"/>
    <property type="molecule type" value="Genomic_DNA"/>
</dbReference>
<organism evidence="2 3">
    <name type="scientific">Stegodyphus mimosarum</name>
    <name type="common">African social velvet spider</name>
    <dbReference type="NCBI Taxonomy" id="407821"/>
    <lineage>
        <taxon>Eukaryota</taxon>
        <taxon>Metazoa</taxon>
        <taxon>Ecdysozoa</taxon>
        <taxon>Arthropoda</taxon>
        <taxon>Chelicerata</taxon>
        <taxon>Arachnida</taxon>
        <taxon>Araneae</taxon>
        <taxon>Araneomorphae</taxon>
        <taxon>Entelegynae</taxon>
        <taxon>Eresoidea</taxon>
        <taxon>Eresidae</taxon>
        <taxon>Stegodyphus</taxon>
    </lineage>
</organism>
<feature type="chain" id="PRO_5001830495" evidence="1">
    <location>
        <begin position="23"/>
        <end position="196"/>
    </location>
</feature>
<evidence type="ECO:0000313" key="2">
    <source>
        <dbReference type="EMBL" id="KFM76523.1"/>
    </source>
</evidence>
<dbReference type="Proteomes" id="UP000054359">
    <property type="component" value="Unassembled WGS sequence"/>
</dbReference>
<feature type="non-terminal residue" evidence="2">
    <location>
        <position position="196"/>
    </location>
</feature>
<protein>
    <submittedName>
        <fullName evidence="2">Uncharacterized protein</fullName>
    </submittedName>
</protein>
<accession>A0A087UGN4</accession>
<name>A0A087UGN4_STEMI</name>
<dbReference type="AlphaFoldDB" id="A0A087UGN4"/>
<dbReference type="OrthoDB" id="6428055at2759"/>
<gene>
    <name evidence="2" type="ORF">X975_26097</name>
</gene>